<protein>
    <recommendedName>
        <fullName evidence="8">ABC-2 type transporter domain-containing protein</fullName>
    </recommendedName>
</protein>
<evidence type="ECO:0008006" key="8">
    <source>
        <dbReference type="Google" id="ProtNLM"/>
    </source>
</evidence>
<dbReference type="InterPro" id="IPR051449">
    <property type="entry name" value="ABC-2_transporter_component"/>
</dbReference>
<evidence type="ECO:0000256" key="4">
    <source>
        <dbReference type="ARBA" id="ARBA00022989"/>
    </source>
</evidence>
<comment type="subcellular location">
    <subcellularLocation>
        <location evidence="1">Cell membrane</location>
        <topology evidence="1">Multi-pass membrane protein</topology>
    </subcellularLocation>
</comment>
<organism evidence="7">
    <name type="scientific">marine metagenome</name>
    <dbReference type="NCBI Taxonomy" id="408172"/>
    <lineage>
        <taxon>unclassified sequences</taxon>
        <taxon>metagenomes</taxon>
        <taxon>ecological metagenomes</taxon>
    </lineage>
</organism>
<reference evidence="7" key="1">
    <citation type="submission" date="2018-05" db="EMBL/GenBank/DDBJ databases">
        <authorList>
            <person name="Lanie J.A."/>
            <person name="Ng W.-L."/>
            <person name="Kazmierczak K.M."/>
            <person name="Andrzejewski T.M."/>
            <person name="Davidsen T.M."/>
            <person name="Wayne K.J."/>
            <person name="Tettelin H."/>
            <person name="Glass J.I."/>
            <person name="Rusch D."/>
            <person name="Podicherti R."/>
            <person name="Tsui H.-C.T."/>
            <person name="Winkler M.E."/>
        </authorList>
    </citation>
    <scope>NUCLEOTIDE SEQUENCE</scope>
</reference>
<keyword evidence="3 6" id="KW-0812">Transmembrane</keyword>
<evidence type="ECO:0000256" key="2">
    <source>
        <dbReference type="ARBA" id="ARBA00022475"/>
    </source>
</evidence>
<keyword evidence="2" id="KW-1003">Cell membrane</keyword>
<proteinExistence type="predicted"/>
<feature type="transmembrane region" description="Helical" evidence="6">
    <location>
        <begin position="208"/>
        <end position="227"/>
    </location>
</feature>
<feature type="transmembrane region" description="Helical" evidence="6">
    <location>
        <begin position="48"/>
        <end position="66"/>
    </location>
</feature>
<feature type="transmembrane region" description="Helical" evidence="6">
    <location>
        <begin position="14"/>
        <end position="36"/>
    </location>
</feature>
<dbReference type="Pfam" id="PF12679">
    <property type="entry name" value="ABC2_membrane_2"/>
    <property type="match status" value="1"/>
</dbReference>
<accession>A0A381XX53</accession>
<evidence type="ECO:0000256" key="5">
    <source>
        <dbReference type="ARBA" id="ARBA00023136"/>
    </source>
</evidence>
<keyword evidence="4 6" id="KW-1133">Transmembrane helix</keyword>
<gene>
    <name evidence="7" type="ORF">METZ01_LOCUS122203</name>
</gene>
<name>A0A381XX53_9ZZZZ</name>
<sequence length="229" mass="26118">VYQKELAHYFRSPIAYFVVSVFLIGTGYFFSHNVFLTNIATMDSTFQSMGIMLTIVCPVISMRLFSGEYSSRTMELLLTLPLKNWQTVLGKFMGAGTILLLMTVGTFVDLLPMYLFAEPETTTIISGYIGFFLLGLACLAVGQFFSVLTKNQIVAALLTVSALLAFWFIGHLQNFQSTYFWWRLFEYLSFSNHFSHFIQGLVRAEGVIFYALICATFLTMNASYLQWRR</sequence>
<feature type="transmembrane region" description="Helical" evidence="6">
    <location>
        <begin position="92"/>
        <end position="116"/>
    </location>
</feature>
<dbReference type="EMBL" id="UINC01016704">
    <property type="protein sequence ID" value="SVA69349.1"/>
    <property type="molecule type" value="Genomic_DNA"/>
</dbReference>
<feature type="transmembrane region" description="Helical" evidence="6">
    <location>
        <begin position="128"/>
        <end position="147"/>
    </location>
</feature>
<dbReference type="GO" id="GO:0140359">
    <property type="term" value="F:ABC-type transporter activity"/>
    <property type="evidence" value="ECO:0007669"/>
    <property type="project" value="InterPro"/>
</dbReference>
<dbReference type="PANTHER" id="PTHR30294:SF29">
    <property type="entry name" value="MULTIDRUG ABC TRANSPORTER PERMEASE YBHS-RELATED"/>
    <property type="match status" value="1"/>
</dbReference>
<feature type="transmembrane region" description="Helical" evidence="6">
    <location>
        <begin position="153"/>
        <end position="172"/>
    </location>
</feature>
<evidence type="ECO:0000256" key="6">
    <source>
        <dbReference type="SAM" id="Phobius"/>
    </source>
</evidence>
<dbReference type="GO" id="GO:0005886">
    <property type="term" value="C:plasma membrane"/>
    <property type="evidence" value="ECO:0007669"/>
    <property type="project" value="UniProtKB-SubCell"/>
</dbReference>
<evidence type="ECO:0000256" key="1">
    <source>
        <dbReference type="ARBA" id="ARBA00004651"/>
    </source>
</evidence>
<feature type="non-terminal residue" evidence="7">
    <location>
        <position position="1"/>
    </location>
</feature>
<dbReference type="AlphaFoldDB" id="A0A381XX53"/>
<evidence type="ECO:0000313" key="7">
    <source>
        <dbReference type="EMBL" id="SVA69349.1"/>
    </source>
</evidence>
<evidence type="ECO:0000256" key="3">
    <source>
        <dbReference type="ARBA" id="ARBA00022692"/>
    </source>
</evidence>
<dbReference type="PANTHER" id="PTHR30294">
    <property type="entry name" value="MEMBRANE COMPONENT OF ABC TRANSPORTER YHHJ-RELATED"/>
    <property type="match status" value="1"/>
</dbReference>
<keyword evidence="5 6" id="KW-0472">Membrane</keyword>